<gene>
    <name evidence="2" type="ORF">CRE_16128</name>
</gene>
<feature type="transmembrane region" description="Helical" evidence="1">
    <location>
        <begin position="93"/>
        <end position="118"/>
    </location>
</feature>
<evidence type="ECO:0000256" key="1">
    <source>
        <dbReference type="SAM" id="Phobius"/>
    </source>
</evidence>
<organism evidence="3">
    <name type="scientific">Caenorhabditis remanei</name>
    <name type="common">Caenorhabditis vulgaris</name>
    <dbReference type="NCBI Taxonomy" id="31234"/>
    <lineage>
        <taxon>Eukaryota</taxon>
        <taxon>Metazoa</taxon>
        <taxon>Ecdysozoa</taxon>
        <taxon>Nematoda</taxon>
        <taxon>Chromadorea</taxon>
        <taxon>Rhabditida</taxon>
        <taxon>Rhabditina</taxon>
        <taxon>Rhabditomorpha</taxon>
        <taxon>Rhabditoidea</taxon>
        <taxon>Rhabditidae</taxon>
        <taxon>Peloderinae</taxon>
        <taxon>Caenorhabditis</taxon>
    </lineage>
</organism>
<name>E3MB69_CAERE</name>
<evidence type="ECO:0000313" key="3">
    <source>
        <dbReference type="Proteomes" id="UP000008281"/>
    </source>
</evidence>
<dbReference type="InParanoid" id="E3MB69"/>
<sequence length="153" mass="17144">MATNDKLSDEQAAKKKIWIKGLYFLFIGKDSLLKLALFLFDCALVSDNLELKYMQISDGAGTIFTVAIHLVVPAALVTSILMKCSPKNPLQRLLFYQAIIVTIITLLDFAVIAVFLMVDHRRSIHFLIKLLDVTSMALPLIIQATTIICFKKN</sequence>
<protein>
    <submittedName>
        <fullName evidence="2">Uncharacterized protein</fullName>
    </submittedName>
</protein>
<dbReference type="Proteomes" id="UP000008281">
    <property type="component" value="Unassembled WGS sequence"/>
</dbReference>
<reference evidence="2" key="1">
    <citation type="submission" date="2007-07" db="EMBL/GenBank/DDBJ databases">
        <title>PCAP assembly of the Caenorhabditis remanei genome.</title>
        <authorList>
            <consortium name="The Caenorhabditis remanei Sequencing Consortium"/>
            <person name="Wilson R.K."/>
        </authorList>
    </citation>
    <scope>NUCLEOTIDE SEQUENCE [LARGE SCALE GENOMIC DNA]</scope>
    <source>
        <strain evidence="2">PB4641</strain>
    </source>
</reference>
<accession>E3MB69</accession>
<dbReference type="EMBL" id="DS268433">
    <property type="protein sequence ID" value="EFO97839.1"/>
    <property type="molecule type" value="Genomic_DNA"/>
</dbReference>
<proteinExistence type="predicted"/>
<evidence type="ECO:0000313" key="2">
    <source>
        <dbReference type="EMBL" id="EFO97839.1"/>
    </source>
</evidence>
<feature type="transmembrane region" description="Helical" evidence="1">
    <location>
        <begin position="60"/>
        <end position="81"/>
    </location>
</feature>
<keyword evidence="1" id="KW-1133">Transmembrane helix</keyword>
<keyword evidence="3" id="KW-1185">Reference proteome</keyword>
<keyword evidence="1" id="KW-0472">Membrane</keyword>
<feature type="transmembrane region" description="Helical" evidence="1">
    <location>
        <begin position="124"/>
        <end position="150"/>
    </location>
</feature>
<dbReference type="HOGENOM" id="CLU_1714987_0_0_1"/>
<keyword evidence="1" id="KW-0812">Transmembrane</keyword>
<feature type="transmembrane region" description="Helical" evidence="1">
    <location>
        <begin position="21"/>
        <end position="40"/>
    </location>
</feature>
<dbReference type="AlphaFoldDB" id="E3MB69"/>